<dbReference type="Proteomes" id="UP000187209">
    <property type="component" value="Unassembled WGS sequence"/>
</dbReference>
<dbReference type="EMBL" id="MPUH01000744">
    <property type="protein sequence ID" value="OMJ74550.1"/>
    <property type="molecule type" value="Genomic_DNA"/>
</dbReference>
<dbReference type="InterPro" id="IPR018253">
    <property type="entry name" value="DnaJ_domain_CS"/>
</dbReference>
<keyword evidence="4 7" id="KW-1133">Transmembrane helix</keyword>
<evidence type="ECO:0000256" key="4">
    <source>
        <dbReference type="ARBA" id="ARBA00022989"/>
    </source>
</evidence>
<organism evidence="9 10">
    <name type="scientific">Stentor coeruleus</name>
    <dbReference type="NCBI Taxonomy" id="5963"/>
    <lineage>
        <taxon>Eukaryota</taxon>
        <taxon>Sar</taxon>
        <taxon>Alveolata</taxon>
        <taxon>Ciliophora</taxon>
        <taxon>Postciliodesmatophora</taxon>
        <taxon>Heterotrichea</taxon>
        <taxon>Heterotrichida</taxon>
        <taxon>Stentoridae</taxon>
        <taxon>Stentor</taxon>
    </lineage>
</organism>
<evidence type="ECO:0000256" key="6">
    <source>
        <dbReference type="PROSITE-ProRule" id="PRU00339"/>
    </source>
</evidence>
<evidence type="ECO:0000256" key="2">
    <source>
        <dbReference type="ARBA" id="ARBA00022692"/>
    </source>
</evidence>
<evidence type="ECO:0000313" key="9">
    <source>
        <dbReference type="EMBL" id="OMJ74550.1"/>
    </source>
</evidence>
<keyword evidence="5 7" id="KW-0472">Membrane</keyword>
<evidence type="ECO:0000256" key="7">
    <source>
        <dbReference type="SAM" id="Phobius"/>
    </source>
</evidence>
<keyword evidence="6" id="KW-0802">TPR repeat</keyword>
<feature type="domain" description="J" evidence="8">
    <location>
        <begin position="90"/>
        <end position="154"/>
    </location>
</feature>
<dbReference type="InterPro" id="IPR036869">
    <property type="entry name" value="J_dom_sf"/>
</dbReference>
<dbReference type="Pfam" id="PF00226">
    <property type="entry name" value="DnaJ"/>
    <property type="match status" value="1"/>
</dbReference>
<protein>
    <recommendedName>
        <fullName evidence="8">J domain-containing protein</fullName>
    </recommendedName>
</protein>
<name>A0A1R2BCZ0_9CILI</name>
<dbReference type="InterPro" id="IPR051100">
    <property type="entry name" value="DnaJ_subfamily_B/C"/>
</dbReference>
<dbReference type="Pfam" id="PF09320">
    <property type="entry name" value="DUF1977"/>
    <property type="match status" value="1"/>
</dbReference>
<dbReference type="SMART" id="SM00271">
    <property type="entry name" value="DnaJ"/>
    <property type="match status" value="1"/>
</dbReference>
<evidence type="ECO:0000256" key="1">
    <source>
        <dbReference type="ARBA" id="ARBA00004389"/>
    </source>
</evidence>
<dbReference type="SUPFAM" id="SSF46565">
    <property type="entry name" value="Chaperone J-domain"/>
    <property type="match status" value="1"/>
</dbReference>
<feature type="transmembrane region" description="Helical" evidence="7">
    <location>
        <begin position="226"/>
        <end position="250"/>
    </location>
</feature>
<dbReference type="InterPro" id="IPR019734">
    <property type="entry name" value="TPR_rpt"/>
</dbReference>
<proteinExistence type="predicted"/>
<dbReference type="InterPro" id="IPR001623">
    <property type="entry name" value="DnaJ_domain"/>
</dbReference>
<feature type="repeat" description="TPR" evidence="6">
    <location>
        <begin position="6"/>
        <end position="39"/>
    </location>
</feature>
<evidence type="ECO:0000259" key="8">
    <source>
        <dbReference type="PROSITE" id="PS50076"/>
    </source>
</evidence>
<dbReference type="PROSITE" id="PS00636">
    <property type="entry name" value="DNAJ_1"/>
    <property type="match status" value="1"/>
</dbReference>
<comment type="subcellular location">
    <subcellularLocation>
        <location evidence="1">Endoplasmic reticulum membrane</location>
        <topology evidence="1">Single-pass membrane protein</topology>
    </subcellularLocation>
</comment>
<dbReference type="PRINTS" id="PR00625">
    <property type="entry name" value="JDOMAIN"/>
</dbReference>
<evidence type="ECO:0000313" key="10">
    <source>
        <dbReference type="Proteomes" id="UP000187209"/>
    </source>
</evidence>
<dbReference type="Gene3D" id="1.10.287.110">
    <property type="entry name" value="DnaJ domain"/>
    <property type="match status" value="1"/>
</dbReference>
<sequence length="353" mass="41093">MNKDEAERCIELGMEAMRKGDKDKATRLFQKSLSLHPSEEAKKLLKAAAEIAQTHVSKDPESVPEPHKPAAPKFTADQEKICREILGKNDYYDILGIAKTASTDDIKKAYRKLALRLHPDKNHAPSASEAFKKINKSFACLSDEIKRRTYDQTGQEEIHGIEMNHFNAGDADFAEHVFREFFGESFFFPQQGFHRVYRTGNRARNMNHQYENQQQNNMNRAPLLQFLPIIIIIFLSLATNFTSSSDLFIFHQTHSHSVRKVTENLNIEYFIQPSYAKDLTYTEKTNLDRNVEQTYMNYLYQECEMQKRKKNTLLNKANYYKGNTGKQYRDYAEKVDVSSCTTWQDLHERGKKY</sequence>
<keyword evidence="3" id="KW-0256">Endoplasmic reticulum</keyword>
<dbReference type="PROSITE" id="PS50076">
    <property type="entry name" value="DNAJ_2"/>
    <property type="match status" value="1"/>
</dbReference>
<dbReference type="OrthoDB" id="552049at2759"/>
<accession>A0A1R2BCZ0</accession>
<dbReference type="PANTHER" id="PTHR43908">
    <property type="entry name" value="AT29763P-RELATED"/>
    <property type="match status" value="1"/>
</dbReference>
<reference evidence="9 10" key="1">
    <citation type="submission" date="2016-11" db="EMBL/GenBank/DDBJ databases">
        <title>The macronuclear genome of Stentor coeruleus: a giant cell with tiny introns.</title>
        <authorList>
            <person name="Slabodnick M."/>
            <person name="Ruby J.G."/>
            <person name="Reiff S.B."/>
            <person name="Swart E.C."/>
            <person name="Gosai S."/>
            <person name="Prabakaran S."/>
            <person name="Witkowska E."/>
            <person name="Larue G.E."/>
            <person name="Fisher S."/>
            <person name="Freeman R.M."/>
            <person name="Gunawardena J."/>
            <person name="Chu W."/>
            <person name="Stover N.A."/>
            <person name="Gregory B.D."/>
            <person name="Nowacki M."/>
            <person name="Derisi J."/>
            <person name="Roy S.W."/>
            <person name="Marshall W.F."/>
            <person name="Sood P."/>
        </authorList>
    </citation>
    <scope>NUCLEOTIDE SEQUENCE [LARGE SCALE GENOMIC DNA]</scope>
    <source>
        <strain evidence="9">WM001</strain>
    </source>
</reference>
<keyword evidence="2 7" id="KW-0812">Transmembrane</keyword>
<dbReference type="CDD" id="cd06257">
    <property type="entry name" value="DnaJ"/>
    <property type="match status" value="1"/>
</dbReference>
<dbReference type="PROSITE" id="PS50005">
    <property type="entry name" value="TPR"/>
    <property type="match status" value="1"/>
</dbReference>
<evidence type="ECO:0000256" key="5">
    <source>
        <dbReference type="ARBA" id="ARBA00023136"/>
    </source>
</evidence>
<comment type="caution">
    <text evidence="9">The sequence shown here is derived from an EMBL/GenBank/DDBJ whole genome shotgun (WGS) entry which is preliminary data.</text>
</comment>
<keyword evidence="10" id="KW-1185">Reference proteome</keyword>
<dbReference type="InterPro" id="IPR015399">
    <property type="entry name" value="DUF1977_DnaJ-like"/>
</dbReference>
<dbReference type="GO" id="GO:0005789">
    <property type="term" value="C:endoplasmic reticulum membrane"/>
    <property type="evidence" value="ECO:0007669"/>
    <property type="project" value="UniProtKB-SubCell"/>
</dbReference>
<gene>
    <name evidence="9" type="ORF">SteCoe_26512</name>
</gene>
<evidence type="ECO:0000256" key="3">
    <source>
        <dbReference type="ARBA" id="ARBA00022824"/>
    </source>
</evidence>
<dbReference type="AlphaFoldDB" id="A0A1R2BCZ0"/>